<keyword evidence="2" id="KW-1185">Reference proteome</keyword>
<name>A0A8E0VHY1_9TREM</name>
<dbReference type="OrthoDB" id="1729737at2759"/>
<comment type="caution">
    <text evidence="1">The sequence shown here is derived from an EMBL/GenBank/DDBJ whole genome shotgun (WGS) entry which is preliminary data.</text>
</comment>
<gene>
    <name evidence="1" type="ORF">FBUS_07214</name>
</gene>
<dbReference type="AlphaFoldDB" id="A0A8E0VHY1"/>
<accession>A0A8E0VHY1</accession>
<dbReference type="Proteomes" id="UP000728185">
    <property type="component" value="Unassembled WGS sequence"/>
</dbReference>
<proteinExistence type="predicted"/>
<evidence type="ECO:0000313" key="2">
    <source>
        <dbReference type="Proteomes" id="UP000728185"/>
    </source>
</evidence>
<evidence type="ECO:0000313" key="1">
    <source>
        <dbReference type="EMBL" id="KAA0194704.1"/>
    </source>
</evidence>
<sequence length="103" mass="11313">MLAAEQLDNGTSYSLYFLRLSTLPRRSLALCDPIHELRAATMKILSAALQPRASNVRIQWNLKSSDGSGHLVPLDIVPVPQSVPPIFSGHFATVFGLFDYSKS</sequence>
<dbReference type="EMBL" id="LUCM01004180">
    <property type="protein sequence ID" value="KAA0194704.1"/>
    <property type="molecule type" value="Genomic_DNA"/>
</dbReference>
<organism evidence="1 2">
    <name type="scientific">Fasciolopsis buskii</name>
    <dbReference type="NCBI Taxonomy" id="27845"/>
    <lineage>
        <taxon>Eukaryota</taxon>
        <taxon>Metazoa</taxon>
        <taxon>Spiralia</taxon>
        <taxon>Lophotrochozoa</taxon>
        <taxon>Platyhelminthes</taxon>
        <taxon>Trematoda</taxon>
        <taxon>Digenea</taxon>
        <taxon>Plagiorchiida</taxon>
        <taxon>Echinostomata</taxon>
        <taxon>Echinostomatoidea</taxon>
        <taxon>Fasciolidae</taxon>
        <taxon>Fasciolopsis</taxon>
    </lineage>
</organism>
<reference evidence="1" key="1">
    <citation type="submission" date="2019-05" db="EMBL/GenBank/DDBJ databases">
        <title>Annotation for the trematode Fasciolopsis buski.</title>
        <authorList>
            <person name="Choi Y.-J."/>
        </authorList>
    </citation>
    <scope>NUCLEOTIDE SEQUENCE</scope>
    <source>
        <strain evidence="1">HT</strain>
        <tissue evidence="1">Whole worm</tissue>
    </source>
</reference>
<protein>
    <submittedName>
        <fullName evidence="1">Uncharacterized protein</fullName>
    </submittedName>
</protein>